<evidence type="ECO:0000313" key="3">
    <source>
        <dbReference type="EMBL" id="MFC7304391.1"/>
    </source>
</evidence>
<dbReference type="RefSeq" id="WP_381828777.1">
    <property type="nucleotide sequence ID" value="NZ_JBHTCF010000003.1"/>
</dbReference>
<reference evidence="4" key="1">
    <citation type="journal article" date="2019" name="Int. J. Syst. Evol. Microbiol.">
        <title>The Global Catalogue of Microorganisms (GCM) 10K type strain sequencing project: providing services to taxonomists for standard genome sequencing and annotation.</title>
        <authorList>
            <consortium name="The Broad Institute Genomics Platform"/>
            <consortium name="The Broad Institute Genome Sequencing Center for Infectious Disease"/>
            <person name="Wu L."/>
            <person name="Ma J."/>
        </authorList>
    </citation>
    <scope>NUCLEOTIDE SEQUENCE [LARGE SCALE GENOMIC DNA]</scope>
    <source>
        <strain evidence="4">SYNS20</strain>
    </source>
</reference>
<name>A0ABW2JEE6_9ACTN</name>
<evidence type="ECO:0000259" key="2">
    <source>
        <dbReference type="Pfam" id="PF14016"/>
    </source>
</evidence>
<feature type="signal peptide" evidence="1">
    <location>
        <begin position="1"/>
        <end position="40"/>
    </location>
</feature>
<dbReference type="Proteomes" id="UP001596523">
    <property type="component" value="Unassembled WGS sequence"/>
</dbReference>
<feature type="chain" id="PRO_5046125351" evidence="1">
    <location>
        <begin position="41"/>
        <end position="191"/>
    </location>
</feature>
<organism evidence="3 4">
    <name type="scientific">Streptomyces monticola</name>
    <dbReference type="NCBI Taxonomy" id="2666263"/>
    <lineage>
        <taxon>Bacteria</taxon>
        <taxon>Bacillati</taxon>
        <taxon>Actinomycetota</taxon>
        <taxon>Actinomycetes</taxon>
        <taxon>Kitasatosporales</taxon>
        <taxon>Streptomycetaceae</taxon>
        <taxon>Streptomyces</taxon>
    </lineage>
</organism>
<keyword evidence="1" id="KW-0732">Signal</keyword>
<dbReference type="EMBL" id="JBHTCF010000003">
    <property type="protein sequence ID" value="MFC7304391.1"/>
    <property type="molecule type" value="Genomic_DNA"/>
</dbReference>
<evidence type="ECO:0000256" key="1">
    <source>
        <dbReference type="SAM" id="SignalP"/>
    </source>
</evidence>
<comment type="caution">
    <text evidence="3">The sequence shown here is derived from an EMBL/GenBank/DDBJ whole genome shotgun (WGS) entry which is preliminary data.</text>
</comment>
<accession>A0ABW2JEE6</accession>
<dbReference type="Pfam" id="PF14016">
    <property type="entry name" value="DUF4232"/>
    <property type="match status" value="1"/>
</dbReference>
<sequence length="191" mass="19646">MRARNARNTRTIRNTRTATALFTGALLLTATGAGTGTAAAAPDALPTCREGKVRVAATGAATEPGSPTTVLRIKVTNTGPRACAVDRVPTVTFGELDGAAQPVPVTQSAPYELAAGRSAYAAVRTIADPADANARKVDYVTAAADPSHRGARFSAAELGSADGVRVWEPVTSWWHRTQAAADRALAAGTVH</sequence>
<feature type="domain" description="DUF4232" evidence="2">
    <location>
        <begin position="48"/>
        <end position="173"/>
    </location>
</feature>
<proteinExistence type="predicted"/>
<gene>
    <name evidence="3" type="ORF">ACFQVC_09235</name>
</gene>
<keyword evidence="4" id="KW-1185">Reference proteome</keyword>
<evidence type="ECO:0000313" key="4">
    <source>
        <dbReference type="Proteomes" id="UP001596523"/>
    </source>
</evidence>
<dbReference type="InterPro" id="IPR025326">
    <property type="entry name" value="DUF4232"/>
</dbReference>
<protein>
    <submittedName>
        <fullName evidence="3">DUF4232 domain-containing protein</fullName>
    </submittedName>
</protein>